<organism evidence="1 2">
    <name type="scientific">Macaca mulatta</name>
    <name type="common">Rhesus macaque</name>
    <dbReference type="NCBI Taxonomy" id="9544"/>
    <lineage>
        <taxon>Eukaryota</taxon>
        <taxon>Metazoa</taxon>
        <taxon>Chordata</taxon>
        <taxon>Craniata</taxon>
        <taxon>Vertebrata</taxon>
        <taxon>Euteleostomi</taxon>
        <taxon>Mammalia</taxon>
        <taxon>Eutheria</taxon>
        <taxon>Euarchontoglires</taxon>
        <taxon>Primates</taxon>
        <taxon>Haplorrhini</taxon>
        <taxon>Catarrhini</taxon>
        <taxon>Cercopithecidae</taxon>
        <taxon>Cercopithecinae</taxon>
        <taxon>Macaca</taxon>
    </lineage>
</organism>
<sequence length="154" mass="17160">MADFLRNLLTFKYFRSKDCCSNGAHRERVCKFWSKQEWEADKSSSNSSSLHAPQSRYQELEVALDSSSATINQLNENVESLRIGELEQAPSAVSMQQQEEDRVSPMSCPVPWQPGFPDAGVSLKVPSAGCSVLPRRQHAHFSLLLCMVVRGSLG</sequence>
<evidence type="ECO:0000313" key="2">
    <source>
        <dbReference type="Proteomes" id="UP000006718"/>
    </source>
</evidence>
<dbReference type="Proteomes" id="UP000006718">
    <property type="component" value="Chromosome 7"/>
</dbReference>
<dbReference type="Ensembl" id="ENSMMUT00000082963.1">
    <property type="protein sequence ID" value="ENSMMUP00000078366.1"/>
    <property type="gene ID" value="ENSMMUG00000060175.1"/>
</dbReference>
<dbReference type="VEuPathDB" id="HostDB:ENSMMUG00000060175"/>
<dbReference type="InParanoid" id="A0A5F8AKK1"/>
<reference evidence="1" key="2">
    <citation type="submission" date="2019-01" db="EMBL/GenBank/DDBJ databases">
        <authorList>
            <person name="Graves T."/>
            <person name="Eichler E.E."/>
            <person name="Wilson R.K."/>
        </authorList>
    </citation>
    <scope>NUCLEOTIDE SEQUENCE [LARGE SCALE GENOMIC DNA]</scope>
    <source>
        <strain evidence="1">17573</strain>
    </source>
</reference>
<keyword evidence="2" id="KW-1185">Reference proteome</keyword>
<protein>
    <submittedName>
        <fullName evidence="1">Uncharacterized protein</fullName>
    </submittedName>
</protein>
<evidence type="ECO:0000313" key="1">
    <source>
        <dbReference type="Ensembl" id="ENSMMUP00000078366.1"/>
    </source>
</evidence>
<accession>A0A5F8AKK1</accession>
<reference evidence="1" key="4">
    <citation type="submission" date="2025-09" db="UniProtKB">
        <authorList>
            <consortium name="Ensembl"/>
        </authorList>
    </citation>
    <scope>IDENTIFICATION</scope>
    <source>
        <strain evidence="1">17573</strain>
    </source>
</reference>
<reference evidence="2" key="1">
    <citation type="journal article" date="2007" name="Science">
        <title>Evolutionary and biomedical insights from the rhesus macaque genome.</title>
        <authorList>
            <person name="Gibbs R.A."/>
            <person name="Rogers J."/>
            <person name="Katze M.G."/>
            <person name="Bumgarner R."/>
            <person name="Weinstock G.M."/>
            <person name="Mardis E.R."/>
            <person name="Remington K.A."/>
            <person name="Strausberg R.L."/>
            <person name="Venter J.C."/>
            <person name="Wilson R.K."/>
            <person name="Batzer M.A."/>
            <person name="Bustamante C.D."/>
            <person name="Eichler E.E."/>
            <person name="Hahn M.W."/>
            <person name="Hardison R.C."/>
            <person name="Makova K.D."/>
            <person name="Miller W."/>
            <person name="Milosavljevic A."/>
            <person name="Palermo R.E."/>
            <person name="Siepel A."/>
            <person name="Sikela J.M."/>
            <person name="Attaway T."/>
            <person name="Bell S."/>
            <person name="Bernard K.E."/>
            <person name="Buhay C.J."/>
            <person name="Chandrabose M.N."/>
            <person name="Dao M."/>
            <person name="Davis C."/>
            <person name="Delehaunty K.D."/>
            <person name="Ding Y."/>
            <person name="Dinh H.H."/>
            <person name="Dugan-Rocha S."/>
            <person name="Fulton L.A."/>
            <person name="Gabisi R.A."/>
            <person name="Garner T.T."/>
            <person name="Godfrey J."/>
            <person name="Hawes A.C."/>
            <person name="Hernandez J."/>
            <person name="Hines S."/>
            <person name="Holder M."/>
            <person name="Hume J."/>
            <person name="Jhangiani S.N."/>
            <person name="Joshi V."/>
            <person name="Khan Z.M."/>
            <person name="Kirkness E.F."/>
            <person name="Cree A."/>
            <person name="Fowler R.G."/>
            <person name="Lee S."/>
            <person name="Lewis L.R."/>
            <person name="Li Z."/>
            <person name="Liu Y.-S."/>
            <person name="Moore S.M."/>
            <person name="Muzny D."/>
            <person name="Nazareth L.V."/>
            <person name="Ngo D.N."/>
            <person name="Okwuonu G.O."/>
            <person name="Pai G."/>
            <person name="Parker D."/>
            <person name="Paul H.A."/>
            <person name="Pfannkoch C."/>
            <person name="Pohl C.S."/>
            <person name="Rogers Y.-H.C."/>
            <person name="Ruiz S.J."/>
            <person name="Sabo A."/>
            <person name="Santibanez J."/>
            <person name="Schneider B.W."/>
            <person name="Smith S.M."/>
            <person name="Sodergren E."/>
            <person name="Svatek A.F."/>
            <person name="Utterback T.R."/>
            <person name="Vattathil S."/>
            <person name="Warren W."/>
            <person name="White C.S."/>
            <person name="Chinwalla A.T."/>
            <person name="Feng Y."/>
            <person name="Halpern A.L."/>
            <person name="Hillier L.W."/>
            <person name="Huang X."/>
            <person name="Minx P."/>
            <person name="Nelson J.O."/>
            <person name="Pepin K.H."/>
            <person name="Qin X."/>
            <person name="Sutton G.G."/>
            <person name="Venter E."/>
            <person name="Walenz B.P."/>
            <person name="Wallis J.W."/>
            <person name="Worley K.C."/>
            <person name="Yang S.-P."/>
            <person name="Jones S.M."/>
            <person name="Marra M.A."/>
            <person name="Rocchi M."/>
            <person name="Schein J.E."/>
            <person name="Baertsch R."/>
            <person name="Clarke L."/>
            <person name="Csuros M."/>
            <person name="Glasscock J."/>
            <person name="Harris R.A."/>
            <person name="Havlak P."/>
            <person name="Jackson A.R."/>
            <person name="Jiang H."/>
            <person name="Liu Y."/>
            <person name="Messina D.N."/>
            <person name="Shen Y."/>
            <person name="Song H.X.-Z."/>
            <person name="Wylie T."/>
            <person name="Zhang L."/>
            <person name="Birney E."/>
            <person name="Han K."/>
            <person name="Konkel M.K."/>
            <person name="Lee J."/>
            <person name="Smit A.F.A."/>
            <person name="Ullmer B."/>
            <person name="Wang H."/>
            <person name="Xing J."/>
            <person name="Burhans R."/>
            <person name="Cheng Z."/>
            <person name="Karro J.E."/>
            <person name="Ma J."/>
            <person name="Raney B."/>
            <person name="She X."/>
            <person name="Cox M.J."/>
            <person name="Demuth J.P."/>
            <person name="Dumas L.J."/>
            <person name="Han S.-G."/>
            <person name="Hopkins J."/>
            <person name="Karimpour-Fard A."/>
            <person name="Kim Y.H."/>
            <person name="Pollack J.R."/>
            <person name="Vinar T."/>
            <person name="Addo-Quaye C."/>
            <person name="Degenhardt J."/>
            <person name="Denby A."/>
            <person name="Hubisz M.J."/>
            <person name="Indap A."/>
            <person name="Kosiol C."/>
            <person name="Lahn B.T."/>
            <person name="Lawson H.A."/>
            <person name="Marklein A."/>
            <person name="Nielsen R."/>
            <person name="Vallender E.J."/>
            <person name="Clark A.G."/>
            <person name="Ferguson B."/>
            <person name="Hernandez R.D."/>
            <person name="Hirani K."/>
            <person name="Kehrer-Sawatzki H."/>
            <person name="Kolb J."/>
            <person name="Patil S."/>
            <person name="Pu L.-L."/>
            <person name="Ren Y."/>
            <person name="Smith D.G."/>
            <person name="Wheeler D.A."/>
            <person name="Schenck I."/>
            <person name="Ball E.V."/>
            <person name="Chen R."/>
            <person name="Cooper D.N."/>
            <person name="Giardine B."/>
            <person name="Hsu F."/>
            <person name="Kent W.J."/>
            <person name="Lesk A."/>
            <person name="Nelson D.L."/>
            <person name="O'brien W.E."/>
            <person name="Pruefer K."/>
            <person name="Stenson P.D."/>
            <person name="Wallace J.C."/>
            <person name="Ke H."/>
            <person name="Liu X.-M."/>
            <person name="Wang P."/>
            <person name="Xiang A.P."/>
            <person name="Yang F."/>
            <person name="Barber G.P."/>
            <person name="Haussler D."/>
            <person name="Karolchik D."/>
            <person name="Kern A.D."/>
            <person name="Kuhn R.M."/>
            <person name="Smith K.E."/>
            <person name="Zwieg A.S."/>
        </authorList>
    </citation>
    <scope>NUCLEOTIDE SEQUENCE [LARGE SCALE GENOMIC DNA]</scope>
    <source>
        <strain evidence="2">17573</strain>
    </source>
</reference>
<reference evidence="1" key="3">
    <citation type="submission" date="2025-08" db="UniProtKB">
        <authorList>
            <consortium name="Ensembl"/>
        </authorList>
    </citation>
    <scope>IDENTIFICATION</scope>
    <source>
        <strain evidence="1">17573</strain>
    </source>
</reference>
<name>A0A5F8AKK1_MACMU</name>
<dbReference type="AlphaFoldDB" id="A0A5F8AKK1"/>
<proteinExistence type="predicted"/>
<dbReference type="Bgee" id="ENSMMUG00000060175">
    <property type="expression patterns" value="Expressed in spermatid and 19 other cell types or tissues"/>
</dbReference>
<dbReference type="GeneTree" id="ENSGT01050000248499"/>